<evidence type="ECO:0000256" key="2">
    <source>
        <dbReference type="ARBA" id="ARBA00022801"/>
    </source>
</evidence>
<comment type="caution">
    <text evidence="3">The sequence shown here is derived from an EMBL/GenBank/DDBJ whole genome shotgun (WGS) entry which is preliminary data.</text>
</comment>
<dbReference type="PANTHER" id="PTHR31793:SF27">
    <property type="entry name" value="NOVEL THIOESTERASE SUPERFAMILY DOMAIN AND SAPOSIN A-TYPE DOMAIN CONTAINING PROTEIN (0610012H03RIK)"/>
    <property type="match status" value="1"/>
</dbReference>
<dbReference type="AlphaFoldDB" id="A0A2N0ZLF5"/>
<name>A0A2N0ZLF5_9BACI</name>
<evidence type="ECO:0000313" key="4">
    <source>
        <dbReference type="Proteomes" id="UP000233343"/>
    </source>
</evidence>
<dbReference type="Gene3D" id="3.10.129.10">
    <property type="entry name" value="Hotdog Thioesterase"/>
    <property type="match status" value="1"/>
</dbReference>
<protein>
    <submittedName>
        <fullName evidence="3">Acyl-CoA thioesterase</fullName>
    </submittedName>
</protein>
<dbReference type="Pfam" id="PF13279">
    <property type="entry name" value="4HBT_2"/>
    <property type="match status" value="1"/>
</dbReference>
<keyword evidence="2" id="KW-0378">Hydrolase</keyword>
<dbReference type="CDD" id="cd00586">
    <property type="entry name" value="4HBT"/>
    <property type="match status" value="1"/>
</dbReference>
<dbReference type="EMBL" id="PISD01000008">
    <property type="protein sequence ID" value="PKG30337.1"/>
    <property type="molecule type" value="Genomic_DNA"/>
</dbReference>
<comment type="similarity">
    <text evidence="1">Belongs to the 4-hydroxybenzoyl-CoA thioesterase family.</text>
</comment>
<dbReference type="Proteomes" id="UP000233343">
    <property type="component" value="Unassembled WGS sequence"/>
</dbReference>
<dbReference type="RefSeq" id="WP_066199465.1">
    <property type="nucleotide sequence ID" value="NZ_JAFDQP010000002.1"/>
</dbReference>
<organism evidence="3 4">
    <name type="scientific">Cytobacillus horneckiae</name>
    <dbReference type="NCBI Taxonomy" id="549687"/>
    <lineage>
        <taxon>Bacteria</taxon>
        <taxon>Bacillati</taxon>
        <taxon>Bacillota</taxon>
        <taxon>Bacilli</taxon>
        <taxon>Bacillales</taxon>
        <taxon>Bacillaceae</taxon>
        <taxon>Cytobacillus</taxon>
    </lineage>
</organism>
<evidence type="ECO:0000313" key="3">
    <source>
        <dbReference type="EMBL" id="PKG30337.1"/>
    </source>
</evidence>
<keyword evidence="4" id="KW-1185">Reference proteome</keyword>
<evidence type="ECO:0000256" key="1">
    <source>
        <dbReference type="ARBA" id="ARBA00005953"/>
    </source>
</evidence>
<accession>A0A2N0ZLF5</accession>
<gene>
    <name evidence="3" type="ORF">CWS20_04915</name>
</gene>
<dbReference type="GO" id="GO:0047617">
    <property type="term" value="F:fatty acyl-CoA hydrolase activity"/>
    <property type="evidence" value="ECO:0007669"/>
    <property type="project" value="TreeGrafter"/>
</dbReference>
<sequence>MKEILTEIVVQPEDIDELGHMNYLRYLTYFEKGELDWFARIGVSEEYFITRDIGAVLRKFDVDYLKEARLGDSLKVRTELIHVGSTSFTFQQDMFNSENEQLTECKKTYVMFHLVTRKALPVIKIISAQMTSK</sequence>
<dbReference type="InterPro" id="IPR050563">
    <property type="entry name" value="4-hydroxybenzoyl-CoA_TE"/>
</dbReference>
<dbReference type="InterPro" id="IPR029069">
    <property type="entry name" value="HotDog_dom_sf"/>
</dbReference>
<reference evidence="3 4" key="1">
    <citation type="journal article" date="2010" name="Int. J. Syst. Evol. Microbiol.">
        <title>Bacillus horneckiae sp. nov., isolated from a spacecraft-assembly clean room.</title>
        <authorList>
            <person name="Vaishampayan P."/>
            <person name="Probst A."/>
            <person name="Krishnamurthi S."/>
            <person name="Ghosh S."/>
            <person name="Osman S."/>
            <person name="McDowall A."/>
            <person name="Ruckmani A."/>
            <person name="Mayilraj S."/>
            <person name="Venkateswaran K."/>
        </authorList>
    </citation>
    <scope>NUCLEOTIDE SEQUENCE [LARGE SCALE GENOMIC DNA]</scope>
    <source>
        <strain evidence="4">1PO1SC</strain>
    </source>
</reference>
<dbReference type="PANTHER" id="PTHR31793">
    <property type="entry name" value="4-HYDROXYBENZOYL-COA THIOESTERASE FAMILY MEMBER"/>
    <property type="match status" value="1"/>
</dbReference>
<dbReference type="SUPFAM" id="SSF54637">
    <property type="entry name" value="Thioesterase/thiol ester dehydrase-isomerase"/>
    <property type="match status" value="1"/>
</dbReference>
<proteinExistence type="inferred from homology"/>